<evidence type="ECO:0000256" key="3">
    <source>
        <dbReference type="ARBA" id="ARBA00024247"/>
    </source>
</evidence>
<comment type="similarity">
    <text evidence="2">Belongs to the MoaD family.</text>
</comment>
<proteinExistence type="inferred from homology"/>
<dbReference type="GO" id="GO:1990133">
    <property type="term" value="C:molybdopterin adenylyltransferase complex"/>
    <property type="evidence" value="ECO:0007669"/>
    <property type="project" value="TreeGrafter"/>
</dbReference>
<name>A0A7U7ICG3_9GAMM</name>
<dbReference type="InterPro" id="IPR016155">
    <property type="entry name" value="Mopterin_synth/thiamin_S_b"/>
</dbReference>
<evidence type="ECO:0000256" key="1">
    <source>
        <dbReference type="ARBA" id="ARBA00022741"/>
    </source>
</evidence>
<dbReference type="Pfam" id="PF02597">
    <property type="entry name" value="ThiS"/>
    <property type="match status" value="1"/>
</dbReference>
<keyword evidence="5" id="KW-1185">Reference proteome</keyword>
<dbReference type="GO" id="GO:0006777">
    <property type="term" value="P:Mo-molybdopterin cofactor biosynthetic process"/>
    <property type="evidence" value="ECO:0007669"/>
    <property type="project" value="InterPro"/>
</dbReference>
<dbReference type="AlphaFoldDB" id="A0A7U7ICG3"/>
<dbReference type="CDD" id="cd00754">
    <property type="entry name" value="Ubl_MoaD"/>
    <property type="match status" value="1"/>
</dbReference>
<dbReference type="InterPro" id="IPR044672">
    <property type="entry name" value="MOCS2A"/>
</dbReference>
<dbReference type="GO" id="GO:0000166">
    <property type="term" value="F:nucleotide binding"/>
    <property type="evidence" value="ECO:0007669"/>
    <property type="project" value="UniProtKB-KW"/>
</dbReference>
<comment type="caution">
    <text evidence="4">The sequence shown here is derived from an EMBL/GenBank/DDBJ whole genome shotgun (WGS) entry which is preliminary data.</text>
</comment>
<evidence type="ECO:0000256" key="2">
    <source>
        <dbReference type="ARBA" id="ARBA00024200"/>
    </source>
</evidence>
<dbReference type="PANTHER" id="PTHR33359:SF1">
    <property type="entry name" value="MOLYBDOPTERIN SYNTHASE SULFUR CARRIER SUBUNIT"/>
    <property type="match status" value="1"/>
</dbReference>
<organism evidence="4 5">
    <name type="scientific">Zestomonas carbonaria</name>
    <dbReference type="NCBI Taxonomy" id="2762745"/>
    <lineage>
        <taxon>Bacteria</taxon>
        <taxon>Pseudomonadati</taxon>
        <taxon>Pseudomonadota</taxon>
        <taxon>Gammaproteobacteria</taxon>
        <taxon>Pseudomonadales</taxon>
        <taxon>Pseudomonadaceae</taxon>
        <taxon>Zestomonas</taxon>
    </lineage>
</organism>
<dbReference type="Proteomes" id="UP000583387">
    <property type="component" value="Unassembled WGS sequence"/>
</dbReference>
<dbReference type="SUPFAM" id="SSF54285">
    <property type="entry name" value="MoaD/ThiS"/>
    <property type="match status" value="1"/>
</dbReference>
<dbReference type="InterPro" id="IPR012675">
    <property type="entry name" value="Beta-grasp_dom_sf"/>
</dbReference>
<gene>
    <name evidence="4" type="primary">moaD_2</name>
    <name evidence="4" type="ORF">PSEWESI4_04900</name>
</gene>
<dbReference type="InterPro" id="IPR003749">
    <property type="entry name" value="ThiS/MoaD-like"/>
</dbReference>
<evidence type="ECO:0000313" key="4">
    <source>
        <dbReference type="EMBL" id="CAD5110577.1"/>
    </source>
</evidence>
<dbReference type="RefSeq" id="WP_187673887.1">
    <property type="nucleotide sequence ID" value="NZ_CAJFCI010000100.1"/>
</dbReference>
<keyword evidence="1" id="KW-0547">Nucleotide-binding</keyword>
<reference evidence="4 5" key="1">
    <citation type="submission" date="2020-08" db="EMBL/GenBank/DDBJ databases">
        <authorList>
            <person name="Criscuolo A."/>
        </authorList>
    </citation>
    <scope>NUCLEOTIDE SEQUENCE [LARGE SCALE GENOMIC DNA]</scope>
    <source>
        <strain evidence="4">CIP111764</strain>
    </source>
</reference>
<sequence length="82" mass="9119">MLDIHYFASYRERLGLDRERLPWQDRLASVGQLRQALVARGGAWEVLAADNLMCARNEGLCGLDEPLEDGDEVAFFPPVTGG</sequence>
<dbReference type="Gene3D" id="3.10.20.30">
    <property type="match status" value="1"/>
</dbReference>
<accession>A0A7U7ICG3</accession>
<evidence type="ECO:0000313" key="5">
    <source>
        <dbReference type="Proteomes" id="UP000583387"/>
    </source>
</evidence>
<dbReference type="PANTHER" id="PTHR33359">
    <property type="entry name" value="MOLYBDOPTERIN SYNTHASE SULFUR CARRIER SUBUNIT"/>
    <property type="match status" value="1"/>
</dbReference>
<protein>
    <recommendedName>
        <fullName evidence="3">Molybdopterin synthase sulfur carrier subunit</fullName>
    </recommendedName>
</protein>
<dbReference type="EMBL" id="CAJFCI010000100">
    <property type="protein sequence ID" value="CAD5110577.1"/>
    <property type="molecule type" value="Genomic_DNA"/>
</dbReference>